<evidence type="ECO:0000313" key="3">
    <source>
        <dbReference type="Proteomes" id="UP000322214"/>
    </source>
</evidence>
<evidence type="ECO:0000256" key="1">
    <source>
        <dbReference type="SAM" id="Phobius"/>
    </source>
</evidence>
<keyword evidence="1" id="KW-0812">Transmembrane</keyword>
<sequence>MSPYRAHLYNRNQSDSEPSSLARGAWATVKLTAFLSVVGIAGWLFFQDQIQSKLGSAVENKCNLALQGTGVATSIGNAQFFDGQGMLLSNMHVKAPNVSLTAYETFLSMRSNTTDLVTGSCKVDGVEMRRVQLEVSRSPNEPFDFSVFSKLAESIEKATQGEDKQLIPIALLDSQIRIIDRTTNSEKTLSDINLRITPIDHEGRIILQYVATAASIEVQHVVLKGFLDPESGQWNVDLKLDNAAISDDLIALLPRQTQAKLGSIQMLSSRVDGSVQANGNWRTNEIRWFEGNGSVSQLSVAHKRLPSDVRNASAKFSFSPEGVTVSEIFGQMGTSPFTAHFKLSDLMQPTSWQLAGQLQDFQLDRSPNTIRAMPASAHRFLEDFQPQGEFDFQFDLSFDGTRITKTIDAYIEGLAFNFNKFPYPMTDCNGVAHWVNDQVTYELKHETRDQVMTAKGFVNNPGADATWRCDLNIEQGRLPFDDKLLAAIDANPPMAKIVRAFDARGWITGNGTLQKRTSGGDVEKRFNFDVSDMTMRHERFPYLIEGVTGSIASVNRSFRFEDLSGRSEDGKILCNGTWNPETGLNVRYLCNNIELDDRLRRALRAELKEVWDGFRPKGTVEMMTVDMTMKPDEKECNLVLDAMLNGENEGIRNSNLSIDPTWFPYELNNLAGTLVVGNGGVRLQKFKGQHGRTIVECDGDGSYSSDGWDMRLSNLLTRSLRADEPLLRALPESLARPIQYMKFNGLLNVQGTMTLASRYRKPAIQFASHAPANHAQAFNAGTRSNYPANQASYVQRASAVQPVNSGPSAPKVSMGWDLRFDMNQAEMFLGIPIENVFGWFQLIGQYDGENVECRGSVNLDSLTIYEAQITKVRGPVWFDNYQALAGGMINELSTSGTPSPSIEGEMYGGIVRLDTAISSDKEGRFVIQTTLADGNLRQLAQEFSPNLEDVEGRTFAALQMQGNASGTHTCRGSGQIHLRDAKIYELPPMMRLLKLFMPVRRINDVAFDSGDIFFEVNGENIDVKRMEFNGDTISIIGNGQMNMNHDLDLNFYSVMGRNRINIPLISDLYRRSSQKFMWINVGGTAEDPKISKEILPELNDSLRQLFQYDVP</sequence>
<keyword evidence="1" id="KW-0472">Membrane</keyword>
<evidence type="ECO:0000313" key="2">
    <source>
        <dbReference type="EMBL" id="QEG23625.1"/>
    </source>
</evidence>
<organism evidence="2 3">
    <name type="scientific">Mariniblastus fucicola</name>
    <dbReference type="NCBI Taxonomy" id="980251"/>
    <lineage>
        <taxon>Bacteria</taxon>
        <taxon>Pseudomonadati</taxon>
        <taxon>Planctomycetota</taxon>
        <taxon>Planctomycetia</taxon>
        <taxon>Pirellulales</taxon>
        <taxon>Pirellulaceae</taxon>
        <taxon>Mariniblastus</taxon>
    </lineage>
</organism>
<dbReference type="Proteomes" id="UP000322214">
    <property type="component" value="Chromosome"/>
</dbReference>
<dbReference type="KEGG" id="mff:MFFC18_35260"/>
<proteinExistence type="predicted"/>
<protein>
    <recommendedName>
        <fullName evidence="4">AsmA-like C-terminal domain-containing protein</fullName>
    </recommendedName>
</protein>
<dbReference type="AlphaFoldDB" id="A0A5B9PEK8"/>
<feature type="transmembrane region" description="Helical" evidence="1">
    <location>
        <begin position="21"/>
        <end position="46"/>
    </location>
</feature>
<evidence type="ECO:0008006" key="4">
    <source>
        <dbReference type="Google" id="ProtNLM"/>
    </source>
</evidence>
<gene>
    <name evidence="2" type="ORF">MFFC18_35260</name>
</gene>
<dbReference type="OrthoDB" id="223541at2"/>
<name>A0A5B9PEK8_9BACT</name>
<dbReference type="STRING" id="980251.GCA_001642875_04426"/>
<dbReference type="EMBL" id="CP042912">
    <property type="protein sequence ID" value="QEG23625.1"/>
    <property type="molecule type" value="Genomic_DNA"/>
</dbReference>
<keyword evidence="1" id="KW-1133">Transmembrane helix</keyword>
<accession>A0A5B9PEK8</accession>
<keyword evidence="3" id="KW-1185">Reference proteome</keyword>
<dbReference type="RefSeq" id="WP_075086256.1">
    <property type="nucleotide sequence ID" value="NZ_CP042912.1"/>
</dbReference>
<reference evidence="2 3" key="1">
    <citation type="submission" date="2019-08" db="EMBL/GenBank/DDBJ databases">
        <title>Deep-cultivation of Planctomycetes and their phenomic and genomic characterization uncovers novel biology.</title>
        <authorList>
            <person name="Wiegand S."/>
            <person name="Jogler M."/>
            <person name="Boedeker C."/>
            <person name="Pinto D."/>
            <person name="Vollmers J."/>
            <person name="Rivas-Marin E."/>
            <person name="Kohn T."/>
            <person name="Peeters S.H."/>
            <person name="Heuer A."/>
            <person name="Rast P."/>
            <person name="Oberbeckmann S."/>
            <person name="Bunk B."/>
            <person name="Jeske O."/>
            <person name="Meyerdierks A."/>
            <person name="Storesund J.E."/>
            <person name="Kallscheuer N."/>
            <person name="Luecker S."/>
            <person name="Lage O.M."/>
            <person name="Pohl T."/>
            <person name="Merkel B.J."/>
            <person name="Hornburger P."/>
            <person name="Mueller R.-W."/>
            <person name="Bruemmer F."/>
            <person name="Labrenz M."/>
            <person name="Spormann A.M."/>
            <person name="Op den Camp H."/>
            <person name="Overmann J."/>
            <person name="Amann R."/>
            <person name="Jetten M.S.M."/>
            <person name="Mascher T."/>
            <person name="Medema M.H."/>
            <person name="Devos D.P."/>
            <person name="Kaster A.-K."/>
            <person name="Ovreas L."/>
            <person name="Rohde M."/>
            <person name="Galperin M.Y."/>
            <person name="Jogler C."/>
        </authorList>
    </citation>
    <scope>NUCLEOTIDE SEQUENCE [LARGE SCALE GENOMIC DNA]</scope>
    <source>
        <strain evidence="2 3">FC18</strain>
    </source>
</reference>